<reference evidence="4" key="1">
    <citation type="submission" date="2017-09" db="EMBL/GenBank/DDBJ databases">
        <title>Luteimonas liuhanmingii sp.nov., isolated from the intestinal contents of Tibetan Plateau Pika in Yushu, Qinghai Province, China.</title>
        <authorList>
            <person name="Gui Z."/>
        </authorList>
    </citation>
    <scope>NUCLEOTIDE SEQUENCE [LARGE SCALE GENOMIC DNA]</scope>
    <source>
        <strain evidence="4">100111</strain>
    </source>
</reference>
<dbReference type="Gene3D" id="2.60.40.1820">
    <property type="match status" value="1"/>
</dbReference>
<dbReference type="InterPro" id="IPR004864">
    <property type="entry name" value="LEA_2"/>
</dbReference>
<protein>
    <recommendedName>
        <fullName evidence="2">Late embryogenesis abundant protein LEA-2 subgroup domain-containing protein</fullName>
    </recommendedName>
</protein>
<accession>A0A290XGH7</accession>
<dbReference type="SUPFAM" id="SSF117070">
    <property type="entry name" value="LEA14-like"/>
    <property type="match status" value="1"/>
</dbReference>
<keyword evidence="1" id="KW-0732">Signal</keyword>
<evidence type="ECO:0000256" key="1">
    <source>
        <dbReference type="SAM" id="SignalP"/>
    </source>
</evidence>
<dbReference type="AlphaFoldDB" id="A0A290XGH7"/>
<dbReference type="RefSeq" id="WP_096299321.1">
    <property type="nucleotide sequence ID" value="NZ_CP023406.1"/>
</dbReference>
<proteinExistence type="predicted"/>
<feature type="signal peptide" evidence="1">
    <location>
        <begin position="1"/>
        <end position="20"/>
    </location>
</feature>
<dbReference type="Proteomes" id="UP000218968">
    <property type="component" value="Chromosome"/>
</dbReference>
<gene>
    <name evidence="3" type="ORF">CNR27_12715</name>
</gene>
<dbReference type="Pfam" id="PF03168">
    <property type="entry name" value="LEA_2"/>
    <property type="match status" value="1"/>
</dbReference>
<evidence type="ECO:0000313" key="4">
    <source>
        <dbReference type="Proteomes" id="UP000218968"/>
    </source>
</evidence>
<dbReference type="KEGG" id="lum:CNR27_12715"/>
<keyword evidence="4" id="KW-1185">Reference proteome</keyword>
<evidence type="ECO:0000313" key="3">
    <source>
        <dbReference type="EMBL" id="ATD68189.1"/>
    </source>
</evidence>
<organism evidence="3 4">
    <name type="scientific">Luteimonas chenhongjianii</name>
    <dbReference type="NCBI Taxonomy" id="2006110"/>
    <lineage>
        <taxon>Bacteria</taxon>
        <taxon>Pseudomonadati</taxon>
        <taxon>Pseudomonadota</taxon>
        <taxon>Gammaproteobacteria</taxon>
        <taxon>Lysobacterales</taxon>
        <taxon>Lysobacteraceae</taxon>
        <taxon>Luteimonas</taxon>
    </lineage>
</organism>
<dbReference type="EMBL" id="CP023406">
    <property type="protein sequence ID" value="ATD68189.1"/>
    <property type="molecule type" value="Genomic_DNA"/>
</dbReference>
<dbReference type="OrthoDB" id="5954188at2"/>
<feature type="chain" id="PRO_5012245386" description="Late embryogenesis abundant protein LEA-2 subgroup domain-containing protein" evidence="1">
    <location>
        <begin position="21"/>
        <end position="157"/>
    </location>
</feature>
<name>A0A290XGH7_9GAMM</name>
<sequence>MKPWKLLTILLMAAVLTACATGPRRVSEPAASIQQLSVGADGAWALELRLQNYSSIPMRFESVRLELSVGGESAGVLEIAPALTVGPESADIVEVALQPSAQGRLQAADALAAGRRLTYRIEGTLRAAPDDRGSARDYKVRHESALSPVPGLPGVMR</sequence>
<feature type="domain" description="Late embryogenesis abundant protein LEA-2 subgroup" evidence="2">
    <location>
        <begin position="48"/>
        <end position="127"/>
    </location>
</feature>
<dbReference type="PROSITE" id="PS51257">
    <property type="entry name" value="PROKAR_LIPOPROTEIN"/>
    <property type="match status" value="1"/>
</dbReference>
<evidence type="ECO:0000259" key="2">
    <source>
        <dbReference type="Pfam" id="PF03168"/>
    </source>
</evidence>